<comment type="caution">
    <text evidence="1">The sequence shown here is derived from an EMBL/GenBank/DDBJ whole genome shotgun (WGS) entry which is preliminary data.</text>
</comment>
<proteinExistence type="predicted"/>
<dbReference type="AlphaFoldDB" id="A0A6L2MMS9"/>
<organism evidence="1">
    <name type="scientific">Tanacetum cinerariifolium</name>
    <name type="common">Dalmatian daisy</name>
    <name type="synonym">Chrysanthemum cinerariifolium</name>
    <dbReference type="NCBI Taxonomy" id="118510"/>
    <lineage>
        <taxon>Eukaryota</taxon>
        <taxon>Viridiplantae</taxon>
        <taxon>Streptophyta</taxon>
        <taxon>Embryophyta</taxon>
        <taxon>Tracheophyta</taxon>
        <taxon>Spermatophyta</taxon>
        <taxon>Magnoliopsida</taxon>
        <taxon>eudicotyledons</taxon>
        <taxon>Gunneridae</taxon>
        <taxon>Pentapetalae</taxon>
        <taxon>asterids</taxon>
        <taxon>campanulids</taxon>
        <taxon>Asterales</taxon>
        <taxon>Asteraceae</taxon>
        <taxon>Asteroideae</taxon>
        <taxon>Anthemideae</taxon>
        <taxon>Anthemidinae</taxon>
        <taxon>Tanacetum</taxon>
    </lineage>
</organism>
<dbReference type="EMBL" id="BKCJ010006919">
    <property type="protein sequence ID" value="GEU74617.1"/>
    <property type="molecule type" value="Genomic_DNA"/>
</dbReference>
<protein>
    <submittedName>
        <fullName evidence="1">Uncharacterized protein</fullName>
    </submittedName>
</protein>
<reference evidence="1" key="1">
    <citation type="journal article" date="2019" name="Sci. Rep.">
        <title>Draft genome of Tanacetum cinerariifolium, the natural source of mosquito coil.</title>
        <authorList>
            <person name="Yamashiro T."/>
            <person name="Shiraishi A."/>
            <person name="Satake H."/>
            <person name="Nakayama K."/>
        </authorList>
    </citation>
    <scope>NUCLEOTIDE SEQUENCE</scope>
</reference>
<sequence>MKLETRDSELVVIDVSSSSSTNVINLGRRCVGAFIDDGEESNPINKVDTNSGPVSLVRNGETGVVLTWKWGETIHLMKRRSG</sequence>
<name>A0A6L2MMS9_TANCI</name>
<accession>A0A6L2MMS9</accession>
<evidence type="ECO:0000313" key="1">
    <source>
        <dbReference type="EMBL" id="GEU74617.1"/>
    </source>
</evidence>
<gene>
    <name evidence="1" type="ORF">Tci_046595</name>
</gene>